<dbReference type="EMBL" id="JBBPBM010000018">
    <property type="protein sequence ID" value="KAK8555321.1"/>
    <property type="molecule type" value="Genomic_DNA"/>
</dbReference>
<protein>
    <submittedName>
        <fullName evidence="2">Uncharacterized protein</fullName>
    </submittedName>
</protein>
<evidence type="ECO:0000313" key="3">
    <source>
        <dbReference type="Proteomes" id="UP001472677"/>
    </source>
</evidence>
<evidence type="ECO:0000313" key="2">
    <source>
        <dbReference type="EMBL" id="KAK8555321.1"/>
    </source>
</evidence>
<comment type="caution">
    <text evidence="2">The sequence shown here is derived from an EMBL/GenBank/DDBJ whole genome shotgun (WGS) entry which is preliminary data.</text>
</comment>
<sequence length="109" mass="11956">MTILILTSHESRIDETVELEVENKIYNIRVLELGCIDSQKTSRCNGQLGMGSKPITNKACSVSSSSSSSDDYSGQRATSIGSVKEFNVDCFRNEKSSCDNPVGEESKRQ</sequence>
<gene>
    <name evidence="2" type="ORF">V6N12_009469</name>
</gene>
<accession>A0ABR2E980</accession>
<keyword evidence="3" id="KW-1185">Reference proteome</keyword>
<dbReference type="Proteomes" id="UP001472677">
    <property type="component" value="Unassembled WGS sequence"/>
</dbReference>
<organism evidence="2 3">
    <name type="scientific">Hibiscus sabdariffa</name>
    <name type="common">roselle</name>
    <dbReference type="NCBI Taxonomy" id="183260"/>
    <lineage>
        <taxon>Eukaryota</taxon>
        <taxon>Viridiplantae</taxon>
        <taxon>Streptophyta</taxon>
        <taxon>Embryophyta</taxon>
        <taxon>Tracheophyta</taxon>
        <taxon>Spermatophyta</taxon>
        <taxon>Magnoliopsida</taxon>
        <taxon>eudicotyledons</taxon>
        <taxon>Gunneridae</taxon>
        <taxon>Pentapetalae</taxon>
        <taxon>rosids</taxon>
        <taxon>malvids</taxon>
        <taxon>Malvales</taxon>
        <taxon>Malvaceae</taxon>
        <taxon>Malvoideae</taxon>
        <taxon>Hibiscus</taxon>
    </lineage>
</organism>
<proteinExistence type="predicted"/>
<name>A0ABR2E980_9ROSI</name>
<reference evidence="2 3" key="1">
    <citation type="journal article" date="2024" name="G3 (Bethesda)">
        <title>Genome assembly of Hibiscus sabdariffa L. provides insights into metabolisms of medicinal natural products.</title>
        <authorList>
            <person name="Kim T."/>
        </authorList>
    </citation>
    <scope>NUCLEOTIDE SEQUENCE [LARGE SCALE GENOMIC DNA]</scope>
    <source>
        <strain evidence="2">TK-2024</strain>
        <tissue evidence="2">Old leaves</tissue>
    </source>
</reference>
<feature type="region of interest" description="Disordered" evidence="1">
    <location>
        <begin position="57"/>
        <end position="77"/>
    </location>
</feature>
<feature type="compositionally biased region" description="Low complexity" evidence="1">
    <location>
        <begin position="61"/>
        <end position="72"/>
    </location>
</feature>
<evidence type="ECO:0000256" key="1">
    <source>
        <dbReference type="SAM" id="MobiDB-lite"/>
    </source>
</evidence>